<dbReference type="Gene3D" id="3.30.70.330">
    <property type="match status" value="1"/>
</dbReference>
<feature type="compositionally biased region" description="Gly residues" evidence="2">
    <location>
        <begin position="221"/>
        <end position="230"/>
    </location>
</feature>
<feature type="compositionally biased region" description="Gly residues" evidence="2">
    <location>
        <begin position="108"/>
        <end position="117"/>
    </location>
</feature>
<feature type="compositionally biased region" description="Low complexity" evidence="2">
    <location>
        <begin position="129"/>
        <end position="146"/>
    </location>
</feature>
<dbReference type="Proteomes" id="UP000701853">
    <property type="component" value="Chromosome 5"/>
</dbReference>
<feature type="region of interest" description="Disordered" evidence="2">
    <location>
        <begin position="64"/>
        <end position="230"/>
    </location>
</feature>
<dbReference type="InterPro" id="IPR000504">
    <property type="entry name" value="RRM_dom"/>
</dbReference>
<dbReference type="Pfam" id="PF00076">
    <property type="entry name" value="RRM_1"/>
    <property type="match status" value="1"/>
</dbReference>
<evidence type="ECO:0000259" key="3">
    <source>
        <dbReference type="PROSITE" id="PS50102"/>
    </source>
</evidence>
<dbReference type="InterPro" id="IPR035979">
    <property type="entry name" value="RBD_domain_sf"/>
</dbReference>
<dbReference type="EMBL" id="JAHUZN010000005">
    <property type="protein sequence ID" value="KAG8494900.1"/>
    <property type="molecule type" value="Genomic_DNA"/>
</dbReference>
<organism evidence="4 5">
    <name type="scientific">Gossypium anomalum</name>
    <dbReference type="NCBI Taxonomy" id="47600"/>
    <lineage>
        <taxon>Eukaryota</taxon>
        <taxon>Viridiplantae</taxon>
        <taxon>Streptophyta</taxon>
        <taxon>Embryophyta</taxon>
        <taxon>Tracheophyta</taxon>
        <taxon>Spermatophyta</taxon>
        <taxon>Magnoliopsida</taxon>
        <taxon>eudicotyledons</taxon>
        <taxon>Gunneridae</taxon>
        <taxon>Pentapetalae</taxon>
        <taxon>rosids</taxon>
        <taxon>malvids</taxon>
        <taxon>Malvales</taxon>
        <taxon>Malvaceae</taxon>
        <taxon>Malvoideae</taxon>
        <taxon>Gossypium</taxon>
    </lineage>
</organism>
<evidence type="ECO:0000256" key="2">
    <source>
        <dbReference type="SAM" id="MobiDB-lite"/>
    </source>
</evidence>
<protein>
    <recommendedName>
        <fullName evidence="3">RRM domain-containing protein</fullName>
    </recommendedName>
</protein>
<proteinExistence type="predicted"/>
<keyword evidence="1" id="KW-0694">RNA-binding</keyword>
<dbReference type="SUPFAM" id="SSF54928">
    <property type="entry name" value="RNA-binding domain, RBD"/>
    <property type="match status" value="1"/>
</dbReference>
<gene>
    <name evidence="4" type="ORF">CXB51_012408</name>
</gene>
<dbReference type="InterPro" id="IPR012677">
    <property type="entry name" value="Nucleotide-bd_a/b_plait_sf"/>
</dbReference>
<accession>A0A8J6D603</accession>
<dbReference type="PROSITE" id="PS50102">
    <property type="entry name" value="RRM"/>
    <property type="match status" value="1"/>
</dbReference>
<name>A0A8J6D603_9ROSI</name>
<feature type="domain" description="RRM" evidence="3">
    <location>
        <begin position="271"/>
        <end position="409"/>
    </location>
</feature>
<dbReference type="AlphaFoldDB" id="A0A8J6D603"/>
<dbReference type="OrthoDB" id="76445at2759"/>
<evidence type="ECO:0000313" key="5">
    <source>
        <dbReference type="Proteomes" id="UP000701853"/>
    </source>
</evidence>
<evidence type="ECO:0000256" key="1">
    <source>
        <dbReference type="PROSITE-ProRule" id="PRU00176"/>
    </source>
</evidence>
<dbReference type="PANTHER" id="PTHR12999">
    <property type="entry name" value="ZINC FINGER RAN-BINDING DOMAIN-CONTAINING PROTEIN 2 ZRANB2-RELATED"/>
    <property type="match status" value="1"/>
</dbReference>
<keyword evidence="5" id="KW-1185">Reference proteome</keyword>
<feature type="compositionally biased region" description="Low complexity" evidence="2">
    <location>
        <begin position="191"/>
        <end position="204"/>
    </location>
</feature>
<comment type="caution">
    <text evidence="4">The sequence shown here is derived from an EMBL/GenBank/DDBJ whole genome shotgun (WGS) entry which is preliminary data.</text>
</comment>
<reference evidence="4 5" key="1">
    <citation type="journal article" date="2021" name="bioRxiv">
        <title>The Gossypium anomalum genome as a resource for cotton improvement and evolutionary analysis of hybrid incompatibility.</title>
        <authorList>
            <person name="Grover C.E."/>
            <person name="Yuan D."/>
            <person name="Arick M.A."/>
            <person name="Miller E.R."/>
            <person name="Hu G."/>
            <person name="Peterson D.G."/>
            <person name="Wendel J.F."/>
            <person name="Udall J.A."/>
        </authorList>
    </citation>
    <scope>NUCLEOTIDE SEQUENCE [LARGE SCALE GENOMIC DNA]</scope>
    <source>
        <strain evidence="4">JFW-Udall</strain>
        <tissue evidence="4">Leaf</tissue>
    </source>
</reference>
<sequence>MYGQDGGQVAHPYGGGGGGNGGYVGGRGGGGGYGPSSKNRAYKIDPVFIVLIFNTMYTDYTGGAGGYQGGDSGRGGGRGGGGRDGDWLCPNPSRGGRVLVRSGYNRGSTGGYGGNRGGRGDGARGGYDSGRNNNYGGRGGNYDNRSGGYGHVPPPSPSAYSGSAGGNYPPAPNAYDGNTNYGMDAVPPPTSYTGGPTSYPPSYGGPAGGYGGEDLSDVRSGGRGGHASGYDSGYGPGGPCHQGGGYGGHSADAPVKIKQCDDTCGDSCDNTRIYISNLPTDITVEELRDLFGGIGQVMSWYHVCLMFHVLMESLLVWVGRIKQERGYKDQWPWNIKIYEDEKGNQKGDAVLTYEDPQAAHSAGSFFNSTQLNFSSFSFSPSMFVLTLVEFFLSDHVMRGYTINVAMAEKTAWAGKVAMGTGAGIITEVEDLGQLDITMVESVHAHTEGYSASTILYASGSTSNCLLPRRWDLASHPRTRFH</sequence>
<dbReference type="GO" id="GO:0003723">
    <property type="term" value="F:RNA binding"/>
    <property type="evidence" value="ECO:0007669"/>
    <property type="project" value="UniProtKB-UniRule"/>
</dbReference>
<feature type="compositionally biased region" description="Low complexity" evidence="2">
    <location>
        <begin position="158"/>
        <end position="168"/>
    </location>
</feature>
<dbReference type="PANTHER" id="PTHR12999:SF7">
    <property type="entry name" value="TRANSCRIPTION INITIATION FACTOR TFIID SUBUNIT 15B"/>
    <property type="match status" value="1"/>
</dbReference>
<evidence type="ECO:0000313" key="4">
    <source>
        <dbReference type="EMBL" id="KAG8494900.1"/>
    </source>
</evidence>
<feature type="compositionally biased region" description="Gly residues" evidence="2">
    <location>
        <begin position="64"/>
        <end position="80"/>
    </location>
</feature>